<evidence type="ECO:0000256" key="2">
    <source>
        <dbReference type="ARBA" id="ARBA00022964"/>
    </source>
</evidence>
<dbReference type="Gene3D" id="2.40.180.10">
    <property type="entry name" value="Catalase core domain"/>
    <property type="match status" value="1"/>
</dbReference>
<evidence type="ECO:0008006" key="9">
    <source>
        <dbReference type="Google" id="ProtNLM"/>
    </source>
</evidence>
<feature type="domain" description="Lipoxygenase" evidence="7">
    <location>
        <begin position="123"/>
        <end position="701"/>
    </location>
</feature>
<dbReference type="AlphaFoldDB" id="A0A0L8H317"/>
<proteinExistence type="predicted"/>
<evidence type="ECO:0000313" key="8">
    <source>
        <dbReference type="EMBL" id="KOF83658.1"/>
    </source>
</evidence>
<evidence type="ECO:0000256" key="3">
    <source>
        <dbReference type="ARBA" id="ARBA00023002"/>
    </source>
</evidence>
<feature type="domain" description="PLAT" evidence="6">
    <location>
        <begin position="8"/>
        <end position="129"/>
    </location>
</feature>
<evidence type="ECO:0000259" key="6">
    <source>
        <dbReference type="PROSITE" id="PS50095"/>
    </source>
</evidence>
<dbReference type="InterPro" id="IPR001024">
    <property type="entry name" value="PLAT/LH2_dom"/>
</dbReference>
<dbReference type="GO" id="GO:0046872">
    <property type="term" value="F:metal ion binding"/>
    <property type="evidence" value="ECO:0007669"/>
    <property type="project" value="UniProtKB-KW"/>
</dbReference>
<dbReference type="PANTHER" id="PTHR11771">
    <property type="entry name" value="LIPOXYGENASE"/>
    <property type="match status" value="1"/>
</dbReference>
<dbReference type="OrthoDB" id="407298at2759"/>
<dbReference type="SMART" id="SM00308">
    <property type="entry name" value="LH2"/>
    <property type="match status" value="1"/>
</dbReference>
<evidence type="ECO:0000256" key="4">
    <source>
        <dbReference type="ARBA" id="ARBA00023098"/>
    </source>
</evidence>
<keyword evidence="2" id="KW-0223">Dioxygenase</keyword>
<dbReference type="InterPro" id="IPR020834">
    <property type="entry name" value="LipOase_CS"/>
</dbReference>
<dbReference type="Pfam" id="PF00305">
    <property type="entry name" value="Lipoxygenase"/>
    <property type="match status" value="1"/>
</dbReference>
<dbReference type="GO" id="GO:0034440">
    <property type="term" value="P:lipid oxidation"/>
    <property type="evidence" value="ECO:0007669"/>
    <property type="project" value="InterPro"/>
</dbReference>
<dbReference type="Gene3D" id="3.10.450.60">
    <property type="match status" value="1"/>
</dbReference>
<dbReference type="EMBL" id="KQ419402">
    <property type="protein sequence ID" value="KOF83657.1"/>
    <property type="molecule type" value="Genomic_DNA"/>
</dbReference>
<dbReference type="InterPro" id="IPR036226">
    <property type="entry name" value="LipOase_C_sf"/>
</dbReference>
<evidence type="ECO:0000259" key="7">
    <source>
        <dbReference type="PROSITE" id="PS51393"/>
    </source>
</evidence>
<dbReference type="InterPro" id="IPR036392">
    <property type="entry name" value="PLAT/LH2_dom_sf"/>
</dbReference>
<evidence type="ECO:0000256" key="5">
    <source>
        <dbReference type="PROSITE-ProRule" id="PRU00152"/>
    </source>
</evidence>
<accession>A0A0L8H317</accession>
<dbReference type="Gene3D" id="1.20.245.10">
    <property type="entry name" value="Lipoxygenase-1, Domain 5"/>
    <property type="match status" value="1"/>
</dbReference>
<dbReference type="CDD" id="cd00113">
    <property type="entry name" value="PLAT"/>
    <property type="match status" value="1"/>
</dbReference>
<keyword evidence="3" id="KW-0560">Oxidoreductase</keyword>
<dbReference type="PROSITE" id="PS51393">
    <property type="entry name" value="LIPOXYGENASE_3"/>
    <property type="match status" value="1"/>
</dbReference>
<reference evidence="8" key="1">
    <citation type="submission" date="2015-07" db="EMBL/GenBank/DDBJ databases">
        <title>MeaNS - Measles Nucleotide Surveillance Program.</title>
        <authorList>
            <person name="Tran T."/>
            <person name="Druce J."/>
        </authorList>
    </citation>
    <scope>NUCLEOTIDE SEQUENCE</scope>
    <source>
        <strain evidence="8">UCB-OBI-ISO-001</strain>
        <tissue evidence="8">Gonad</tissue>
    </source>
</reference>
<organism evidence="8">
    <name type="scientific">Octopus bimaculoides</name>
    <name type="common">California two-spotted octopus</name>
    <dbReference type="NCBI Taxonomy" id="37653"/>
    <lineage>
        <taxon>Eukaryota</taxon>
        <taxon>Metazoa</taxon>
        <taxon>Spiralia</taxon>
        <taxon>Lophotrochozoa</taxon>
        <taxon>Mollusca</taxon>
        <taxon>Cephalopoda</taxon>
        <taxon>Coleoidea</taxon>
        <taxon>Octopodiformes</taxon>
        <taxon>Octopoda</taxon>
        <taxon>Incirrata</taxon>
        <taxon>Octopodidae</taxon>
        <taxon>Octopus</taxon>
    </lineage>
</organism>
<gene>
    <name evidence="8" type="ORF">OCBIM_22023410mg</name>
</gene>
<keyword evidence="4" id="KW-0443">Lipid metabolism</keyword>
<dbReference type="EMBL" id="KQ419402">
    <property type="protein sequence ID" value="KOF83658.1"/>
    <property type="molecule type" value="Genomic_DNA"/>
</dbReference>
<comment type="caution">
    <text evidence="5">Lacks conserved residue(s) required for the propagation of feature annotation.</text>
</comment>
<keyword evidence="1" id="KW-0479">Metal-binding</keyword>
<dbReference type="Pfam" id="PF01477">
    <property type="entry name" value="PLAT"/>
    <property type="match status" value="1"/>
</dbReference>
<dbReference type="PRINTS" id="PR00087">
    <property type="entry name" value="LIPOXYGENASE"/>
</dbReference>
<evidence type="ECO:0000256" key="1">
    <source>
        <dbReference type="ARBA" id="ARBA00022723"/>
    </source>
</evidence>
<dbReference type="PROSITE" id="PS00081">
    <property type="entry name" value="LIPOXYGENASE_2"/>
    <property type="match status" value="1"/>
</dbReference>
<name>A0A0L8H317_OCTBM</name>
<dbReference type="GO" id="GO:0016702">
    <property type="term" value="F:oxidoreductase activity, acting on single donors with incorporation of molecular oxygen, incorporation of two atoms of oxygen"/>
    <property type="evidence" value="ECO:0007669"/>
    <property type="project" value="InterPro"/>
</dbReference>
<dbReference type="InterPro" id="IPR000907">
    <property type="entry name" value="LipOase"/>
</dbReference>
<dbReference type="InterPro" id="IPR013819">
    <property type="entry name" value="LipOase_C"/>
</dbReference>
<dbReference type="PROSITE" id="PS50095">
    <property type="entry name" value="PLAT"/>
    <property type="match status" value="1"/>
</dbReference>
<dbReference type="SUPFAM" id="SSF49723">
    <property type="entry name" value="Lipase/lipooxygenase domain (PLAT/LH2 domain)"/>
    <property type="match status" value="1"/>
</dbReference>
<protein>
    <recommendedName>
        <fullName evidence="9">Lipoxygenase domain-containing protein</fullName>
    </recommendedName>
</protein>
<dbReference type="SUPFAM" id="SSF48484">
    <property type="entry name" value="Lipoxigenase"/>
    <property type="match status" value="1"/>
</dbReference>
<sequence>MSLMQSSHNVTLRIRTGDQKGAATDASVYVILYDTSDNSSEKILVDNFWKNDFKIGALDTFDIQLPESFTEVKKIELWTEKPTVELTSSTWFIQTLELVRGFTRKSVTFPVFRWIRPSIHYTLYPWDTFLPQNDPDKEQRENEIKYKREIYKLKHQDGSPAKPCPVVINQKIASHQREITHFYRGSANDSSDHSGISIDCCFILSISPQRHLLITKWEGILKNWFTGITTDTWKKLDDLTNIYCKECITKPKVCSYWNEDTWFGYQRLNGCNPKSIKLCEEIPSKLGVDEEMMKPVLKGETLEGLIQEKRLFYADFEILEGIGHKEGFDLCAPIALFMLNSENNLVPIAIQLQQQKGPDNPVFLPTDDWGVWTLAKMWFNLADSSYHQSVMHLGLTHLLMEVVVLALHRNMSVSHPVYKLLAPHTLFLLAINKLAFERLASPGGWVDKTMTIESGGLVELFHKSVQRWDFYRDGIPANDFANRKVDDPNVLPKYYFRDDSLALYNSIYKYVSSYIDIYYVNENDISDDWEIQDWIKSMAVSHEDGGLQGLPMKDGNGHVSSKEELKWILAVTIFTCSVTHAAVNFLQYEEYGFPANYPSMLRTPLLKDKEPKTEKDIIDALLEKEQILDVLSVTHLLSSKGTNSLGYFETRYIYDPRAVGCITNFQSDLKKIGEEIRKRNKTLHIPYEVLDPVNVPNAISI</sequence>